<dbReference type="WBParaSite" id="NBR_0001021701-mRNA-1">
    <property type="protein sequence ID" value="NBR_0001021701-mRNA-1"/>
    <property type="gene ID" value="NBR_0001021701"/>
</dbReference>
<reference evidence="2 3" key="2">
    <citation type="submission" date="2018-11" db="EMBL/GenBank/DDBJ databases">
        <authorList>
            <consortium name="Pathogen Informatics"/>
        </authorList>
    </citation>
    <scope>NUCLEOTIDE SEQUENCE [LARGE SCALE GENOMIC DNA]</scope>
</reference>
<evidence type="ECO:0000313" key="3">
    <source>
        <dbReference type="Proteomes" id="UP000271162"/>
    </source>
</evidence>
<evidence type="ECO:0000313" key="4">
    <source>
        <dbReference type="WBParaSite" id="NBR_0001021701-mRNA-1"/>
    </source>
</evidence>
<proteinExistence type="predicted"/>
<dbReference type="Proteomes" id="UP000271162">
    <property type="component" value="Unassembled WGS sequence"/>
</dbReference>
<gene>
    <name evidence="2" type="ORF">NBR_LOCUS10218</name>
</gene>
<name>A0A0N4Y360_NIPBR</name>
<protein>
    <submittedName>
        <fullName evidence="4">Flagellar export protein FliJ</fullName>
    </submittedName>
</protein>
<evidence type="ECO:0000256" key="1">
    <source>
        <dbReference type="SAM" id="MobiDB-lite"/>
    </source>
</evidence>
<accession>A0A0N4Y360</accession>
<sequence length="95" mass="11365">MITSKEETVARVANELRMSEDILQIDEHFGEPEESVKKARKDEDRKILDELAAVNRMLDKTKHEIFVLNHRIEKERKNEDQRGRQKVGEMRKEKY</sequence>
<evidence type="ECO:0000313" key="2">
    <source>
        <dbReference type="EMBL" id="VDL73807.1"/>
    </source>
</evidence>
<keyword evidence="3" id="KW-1185">Reference proteome</keyword>
<feature type="region of interest" description="Disordered" evidence="1">
    <location>
        <begin position="73"/>
        <end position="95"/>
    </location>
</feature>
<dbReference type="OrthoDB" id="5904984at2759"/>
<dbReference type="AlphaFoldDB" id="A0A0N4Y360"/>
<reference evidence="4" key="1">
    <citation type="submission" date="2017-02" db="UniProtKB">
        <authorList>
            <consortium name="WormBaseParasite"/>
        </authorList>
    </citation>
    <scope>IDENTIFICATION</scope>
</reference>
<dbReference type="EMBL" id="UYSL01020274">
    <property type="protein sequence ID" value="VDL73807.1"/>
    <property type="molecule type" value="Genomic_DNA"/>
</dbReference>
<organism evidence="4">
    <name type="scientific">Nippostrongylus brasiliensis</name>
    <name type="common">Rat hookworm</name>
    <dbReference type="NCBI Taxonomy" id="27835"/>
    <lineage>
        <taxon>Eukaryota</taxon>
        <taxon>Metazoa</taxon>
        <taxon>Ecdysozoa</taxon>
        <taxon>Nematoda</taxon>
        <taxon>Chromadorea</taxon>
        <taxon>Rhabditida</taxon>
        <taxon>Rhabditina</taxon>
        <taxon>Rhabditomorpha</taxon>
        <taxon>Strongyloidea</taxon>
        <taxon>Heligmosomidae</taxon>
        <taxon>Nippostrongylus</taxon>
    </lineage>
</organism>